<protein>
    <recommendedName>
        <fullName evidence="1">DUF3669 domain-containing protein</fullName>
    </recommendedName>
</protein>
<name>A0A6A6B2G2_9PEZI</name>
<dbReference type="Pfam" id="PF12417">
    <property type="entry name" value="DUF3669"/>
    <property type="match status" value="1"/>
</dbReference>
<dbReference type="RefSeq" id="XP_033393120.1">
    <property type="nucleotide sequence ID" value="XM_033545045.1"/>
</dbReference>
<sequence length="293" mass="33992">MVYSLEGHTIAYKLAKNDDNQLWNDYVSHTAIYKAVMKTPEVCKDILIPTSHYFVPSTDTKWWNENGQHFPYDANVSIPNNVLLMDRINPLPSIIRTRLIELYCPPKLKDEAYSTRGNYDCLIRPYLGRRQDPPLQFFSLRNYKLFLNQMEDMNIDTMEIARTPTQQPVTPMSAECFRRRAVSLWLLDFNQCSEITMDEAGVAAAVDAFVVNDPYYPRPGTLYADDDDDLWDEFAERYLDVSAKILVSETGPQPQFIELLPQLFIQGVIGRLKAKEERKRESLRSLMTDIWAE</sequence>
<reference evidence="2" key="1">
    <citation type="journal article" date="2020" name="Stud. Mycol.">
        <title>101 Dothideomycetes genomes: a test case for predicting lifestyles and emergence of pathogens.</title>
        <authorList>
            <person name="Haridas S."/>
            <person name="Albert R."/>
            <person name="Binder M."/>
            <person name="Bloem J."/>
            <person name="Labutti K."/>
            <person name="Salamov A."/>
            <person name="Andreopoulos B."/>
            <person name="Baker S."/>
            <person name="Barry K."/>
            <person name="Bills G."/>
            <person name="Bluhm B."/>
            <person name="Cannon C."/>
            <person name="Castanera R."/>
            <person name="Culley D."/>
            <person name="Daum C."/>
            <person name="Ezra D."/>
            <person name="Gonzalez J."/>
            <person name="Henrissat B."/>
            <person name="Kuo A."/>
            <person name="Liang C."/>
            <person name="Lipzen A."/>
            <person name="Lutzoni F."/>
            <person name="Magnuson J."/>
            <person name="Mondo S."/>
            <person name="Nolan M."/>
            <person name="Ohm R."/>
            <person name="Pangilinan J."/>
            <person name="Park H.-J."/>
            <person name="Ramirez L."/>
            <person name="Alfaro M."/>
            <person name="Sun H."/>
            <person name="Tritt A."/>
            <person name="Yoshinaga Y."/>
            <person name="Zwiers L.-H."/>
            <person name="Turgeon B."/>
            <person name="Goodwin S."/>
            <person name="Spatafora J."/>
            <person name="Crous P."/>
            <person name="Grigoriev I."/>
        </authorList>
    </citation>
    <scope>NUCLEOTIDE SEQUENCE</scope>
    <source>
        <strain evidence="2">CBS 121167</strain>
    </source>
</reference>
<organism evidence="2 3">
    <name type="scientific">Aplosporella prunicola CBS 121167</name>
    <dbReference type="NCBI Taxonomy" id="1176127"/>
    <lineage>
        <taxon>Eukaryota</taxon>
        <taxon>Fungi</taxon>
        <taxon>Dikarya</taxon>
        <taxon>Ascomycota</taxon>
        <taxon>Pezizomycotina</taxon>
        <taxon>Dothideomycetes</taxon>
        <taxon>Dothideomycetes incertae sedis</taxon>
        <taxon>Botryosphaeriales</taxon>
        <taxon>Aplosporellaceae</taxon>
        <taxon>Aplosporella</taxon>
    </lineage>
</organism>
<keyword evidence="3" id="KW-1185">Reference proteome</keyword>
<accession>A0A6A6B2G2</accession>
<dbReference type="PANTHER" id="PTHR40780:SF2">
    <property type="entry name" value="DUF3669 DOMAIN-CONTAINING PROTEIN"/>
    <property type="match status" value="1"/>
</dbReference>
<dbReference type="PANTHER" id="PTHR40780">
    <property type="entry name" value="DUF3669 DOMAIN-CONTAINING PROTEIN"/>
    <property type="match status" value="1"/>
</dbReference>
<evidence type="ECO:0000259" key="1">
    <source>
        <dbReference type="Pfam" id="PF12417"/>
    </source>
</evidence>
<dbReference type="EMBL" id="ML995503">
    <property type="protein sequence ID" value="KAF2137404.1"/>
    <property type="molecule type" value="Genomic_DNA"/>
</dbReference>
<evidence type="ECO:0000313" key="2">
    <source>
        <dbReference type="EMBL" id="KAF2137404.1"/>
    </source>
</evidence>
<evidence type="ECO:0000313" key="3">
    <source>
        <dbReference type="Proteomes" id="UP000799438"/>
    </source>
</evidence>
<dbReference type="InterPro" id="IPR022137">
    <property type="entry name" value="Znf_prot_DUF3669"/>
</dbReference>
<dbReference type="OrthoDB" id="2993351at2759"/>
<proteinExistence type="predicted"/>
<dbReference type="AlphaFoldDB" id="A0A6A6B2G2"/>
<gene>
    <name evidence="2" type="ORF">K452DRAFT_329272</name>
</gene>
<feature type="domain" description="DUF3669" evidence="1">
    <location>
        <begin position="184"/>
        <end position="248"/>
    </location>
</feature>
<dbReference type="GeneID" id="54302541"/>
<dbReference type="Proteomes" id="UP000799438">
    <property type="component" value="Unassembled WGS sequence"/>
</dbReference>